<keyword evidence="2" id="KW-1185">Reference proteome</keyword>
<dbReference type="RefSeq" id="WP_058481311.1">
    <property type="nucleotide sequence ID" value="NZ_CAAAIQ010000032.1"/>
</dbReference>
<organism evidence="1 2">
    <name type="scientific">Legionella waltersii</name>
    <dbReference type="NCBI Taxonomy" id="66969"/>
    <lineage>
        <taxon>Bacteria</taxon>
        <taxon>Pseudomonadati</taxon>
        <taxon>Pseudomonadota</taxon>
        <taxon>Gammaproteobacteria</taxon>
        <taxon>Legionellales</taxon>
        <taxon>Legionellaceae</taxon>
        <taxon>Legionella</taxon>
    </lineage>
</organism>
<evidence type="ECO:0000313" key="2">
    <source>
        <dbReference type="Proteomes" id="UP000054729"/>
    </source>
</evidence>
<dbReference type="AlphaFoldDB" id="A0A0W0ZZV1"/>
<dbReference type="OrthoDB" id="5638729at2"/>
<name>A0A0W0ZZV1_9GAMM</name>
<proteinExistence type="predicted"/>
<dbReference type="EMBL" id="LNZB01000060">
    <property type="protein sequence ID" value="KTD74636.1"/>
    <property type="molecule type" value="Genomic_DNA"/>
</dbReference>
<reference evidence="1 2" key="1">
    <citation type="submission" date="2015-11" db="EMBL/GenBank/DDBJ databases">
        <title>Genomic analysis of 38 Legionella species identifies large and diverse effector repertoires.</title>
        <authorList>
            <person name="Burstein D."/>
            <person name="Amaro F."/>
            <person name="Zusman T."/>
            <person name="Lifshitz Z."/>
            <person name="Cohen O."/>
            <person name="Gilbert J.A."/>
            <person name="Pupko T."/>
            <person name="Shuman H.A."/>
            <person name="Segal G."/>
        </authorList>
    </citation>
    <scope>NUCLEOTIDE SEQUENCE [LARGE SCALE GENOMIC DNA]</scope>
    <source>
        <strain evidence="1 2">ATCC 51914</strain>
    </source>
</reference>
<accession>A0A0W0ZZV1</accession>
<dbReference type="PATRIC" id="fig|66969.6.peg.2896"/>
<sequence>MIQYEALSELLSSDLYQLRAENGHATLEAITQFVNRINVFFGPFKQRAHIDKVIPTPKEIDYINDQLKELFGKLSTVEKEYFAKKYKQDPAYAEFTEDQMREMIASHEISSLSTLRKRMQFWAATDSFGATIRNPKEHRAAVNALDNWERLFLSQAKNTFSFFDVHNETKLPAFNCENKLNLFN</sequence>
<gene>
    <name evidence="1" type="ORF">Lwal_2677</name>
</gene>
<protein>
    <submittedName>
        <fullName evidence="1">Uncharacterized protein</fullName>
    </submittedName>
</protein>
<comment type="caution">
    <text evidence="1">The sequence shown here is derived from an EMBL/GenBank/DDBJ whole genome shotgun (WGS) entry which is preliminary data.</text>
</comment>
<evidence type="ECO:0000313" key="1">
    <source>
        <dbReference type="EMBL" id="KTD74636.1"/>
    </source>
</evidence>
<dbReference type="Proteomes" id="UP000054729">
    <property type="component" value="Unassembled WGS sequence"/>
</dbReference>